<reference evidence="2" key="1">
    <citation type="submission" date="2023-05" db="EMBL/GenBank/DDBJ databases">
        <authorList>
            <person name="Zhang X."/>
        </authorList>
    </citation>
    <scope>NUCLEOTIDE SEQUENCE</scope>
    <source>
        <strain evidence="2">YF14B1</strain>
    </source>
</reference>
<feature type="transmembrane region" description="Helical" evidence="1">
    <location>
        <begin position="23"/>
        <end position="42"/>
    </location>
</feature>
<sequence>MENFYVDLDPYNQVTPSQTERQILLIIGILFGMGSVFLFILGLTQTDIYLVISLVNALLCLGLAIGAVYLYKGRNLYSLPLGTFFLLNEEKISYKFSLFSKVRQYNWTEIKKAEMSMFVIYLWIGNEFHEIDLQEVKDKGQQRILKQKFKEVLQTREFLQQPA</sequence>
<accession>A0AAE3QS04</accession>
<evidence type="ECO:0000313" key="2">
    <source>
        <dbReference type="EMBL" id="MDJ1482141.1"/>
    </source>
</evidence>
<evidence type="ECO:0000256" key="1">
    <source>
        <dbReference type="SAM" id="Phobius"/>
    </source>
</evidence>
<comment type="caution">
    <text evidence="2">The sequence shown here is derived from an EMBL/GenBank/DDBJ whole genome shotgun (WGS) entry which is preliminary data.</text>
</comment>
<name>A0AAE3QS04_9BACT</name>
<keyword evidence="1" id="KW-0812">Transmembrane</keyword>
<organism evidence="2 3">
    <name type="scientific">Xanthocytophaga flava</name>
    <dbReference type="NCBI Taxonomy" id="3048013"/>
    <lineage>
        <taxon>Bacteria</taxon>
        <taxon>Pseudomonadati</taxon>
        <taxon>Bacteroidota</taxon>
        <taxon>Cytophagia</taxon>
        <taxon>Cytophagales</taxon>
        <taxon>Rhodocytophagaceae</taxon>
        <taxon>Xanthocytophaga</taxon>
    </lineage>
</organism>
<dbReference type="Proteomes" id="UP001241110">
    <property type="component" value="Unassembled WGS sequence"/>
</dbReference>
<protein>
    <submittedName>
        <fullName evidence="2">Uncharacterized protein</fullName>
    </submittedName>
</protein>
<dbReference type="AlphaFoldDB" id="A0AAE3QS04"/>
<keyword evidence="1" id="KW-0472">Membrane</keyword>
<gene>
    <name evidence="2" type="ORF">QNI16_16680</name>
</gene>
<dbReference type="EMBL" id="JASJOS010000007">
    <property type="protein sequence ID" value="MDJ1482141.1"/>
    <property type="molecule type" value="Genomic_DNA"/>
</dbReference>
<feature type="transmembrane region" description="Helical" evidence="1">
    <location>
        <begin position="48"/>
        <end position="71"/>
    </location>
</feature>
<proteinExistence type="predicted"/>
<dbReference type="RefSeq" id="WP_313980873.1">
    <property type="nucleotide sequence ID" value="NZ_JASJOS010000007.1"/>
</dbReference>
<keyword evidence="1" id="KW-1133">Transmembrane helix</keyword>
<evidence type="ECO:0000313" key="3">
    <source>
        <dbReference type="Proteomes" id="UP001241110"/>
    </source>
</evidence>